<reference evidence="2 3" key="1">
    <citation type="submission" date="2018-05" db="EMBL/GenBank/DDBJ databases">
        <title>Rhodobacteraceae gen. nov., sp. nov. isolated from sea water.</title>
        <authorList>
            <person name="Ren Y."/>
        </authorList>
    </citation>
    <scope>NUCLEOTIDE SEQUENCE [LARGE SCALE GENOMIC DNA]</scope>
    <source>
        <strain evidence="2 3">TG-679</strain>
    </source>
</reference>
<dbReference type="Pfam" id="PF00582">
    <property type="entry name" value="Usp"/>
    <property type="match status" value="1"/>
</dbReference>
<dbReference type="SUPFAM" id="SSF52402">
    <property type="entry name" value="Adenine nucleotide alpha hydrolases-like"/>
    <property type="match status" value="1"/>
</dbReference>
<proteinExistence type="predicted"/>
<accession>A0A2V2LK51</accession>
<keyword evidence="3" id="KW-1185">Reference proteome</keyword>
<organism evidence="2 3">
    <name type="scientific">Meridianimarinicoccus roseus</name>
    <dbReference type="NCBI Taxonomy" id="2072018"/>
    <lineage>
        <taxon>Bacteria</taxon>
        <taxon>Pseudomonadati</taxon>
        <taxon>Pseudomonadota</taxon>
        <taxon>Alphaproteobacteria</taxon>
        <taxon>Rhodobacterales</taxon>
        <taxon>Paracoccaceae</taxon>
        <taxon>Meridianimarinicoccus</taxon>
    </lineage>
</organism>
<dbReference type="Proteomes" id="UP000245680">
    <property type="component" value="Unassembled WGS sequence"/>
</dbReference>
<sequence>MYTHIMVPVDLAHADRLPRALETAALLGRAAQAKVTYVGVTAETPTGLGHNPDEYADRLAQFAQEQGEQHGITTAARAYASHDPAIDLNDTLLKAADDLEADCIVIASHIPNVADHLWPSHGGAVARRAKASVFVVR</sequence>
<dbReference type="InterPro" id="IPR014729">
    <property type="entry name" value="Rossmann-like_a/b/a_fold"/>
</dbReference>
<name>A0A2V2LK51_9RHOB</name>
<dbReference type="Gene3D" id="3.40.50.620">
    <property type="entry name" value="HUPs"/>
    <property type="match status" value="1"/>
</dbReference>
<dbReference type="CDD" id="cd00293">
    <property type="entry name" value="USP-like"/>
    <property type="match status" value="1"/>
</dbReference>
<gene>
    <name evidence="2" type="ORF">DKT77_06475</name>
</gene>
<evidence type="ECO:0000259" key="1">
    <source>
        <dbReference type="Pfam" id="PF00582"/>
    </source>
</evidence>
<evidence type="ECO:0000313" key="2">
    <source>
        <dbReference type="EMBL" id="PWR03497.1"/>
    </source>
</evidence>
<dbReference type="OrthoDB" id="9792500at2"/>
<comment type="caution">
    <text evidence="2">The sequence shown here is derived from an EMBL/GenBank/DDBJ whole genome shotgun (WGS) entry which is preliminary data.</text>
</comment>
<dbReference type="RefSeq" id="WP_109810898.1">
    <property type="nucleotide sequence ID" value="NZ_QGKU01000026.1"/>
</dbReference>
<dbReference type="EMBL" id="QGKU01000026">
    <property type="protein sequence ID" value="PWR03497.1"/>
    <property type="molecule type" value="Genomic_DNA"/>
</dbReference>
<dbReference type="InterPro" id="IPR006016">
    <property type="entry name" value="UspA"/>
</dbReference>
<dbReference type="AlphaFoldDB" id="A0A2V2LK51"/>
<evidence type="ECO:0000313" key="3">
    <source>
        <dbReference type="Proteomes" id="UP000245680"/>
    </source>
</evidence>
<feature type="domain" description="UspA" evidence="1">
    <location>
        <begin position="1"/>
        <end position="137"/>
    </location>
</feature>
<protein>
    <submittedName>
        <fullName evidence="2">Universal stress protein UspA</fullName>
    </submittedName>
</protein>